<dbReference type="InterPro" id="IPR043724">
    <property type="entry name" value="DUF5666"/>
</dbReference>
<gene>
    <name evidence="2" type="ORF">GCM10007071_30660</name>
</gene>
<dbReference type="EMBL" id="BMXV01000007">
    <property type="protein sequence ID" value="GGY81155.1"/>
    <property type="molecule type" value="Genomic_DNA"/>
</dbReference>
<protein>
    <recommendedName>
        <fullName evidence="1">DUF5666 domain-containing protein</fullName>
    </recommendedName>
</protein>
<evidence type="ECO:0000259" key="1">
    <source>
        <dbReference type="Pfam" id="PF18914"/>
    </source>
</evidence>
<dbReference type="RefSeq" id="WP_189577663.1">
    <property type="nucleotide sequence ID" value="NZ_BMXV01000007.1"/>
</dbReference>
<keyword evidence="3" id="KW-1185">Reference proteome</keyword>
<dbReference type="Proteomes" id="UP000601597">
    <property type="component" value="Unassembled WGS sequence"/>
</dbReference>
<dbReference type="PROSITE" id="PS51257">
    <property type="entry name" value="PROKAR_LIPOPROTEIN"/>
    <property type="match status" value="1"/>
</dbReference>
<feature type="domain" description="DUF5666" evidence="1">
    <location>
        <begin position="422"/>
        <end position="484"/>
    </location>
</feature>
<dbReference type="Pfam" id="PF18914">
    <property type="entry name" value="DUF5666"/>
    <property type="match status" value="3"/>
</dbReference>
<comment type="caution">
    <text evidence="2">The sequence shown here is derived from an EMBL/GenBank/DDBJ whole genome shotgun (WGS) entry which is preliminary data.</text>
</comment>
<feature type="domain" description="DUF5666" evidence="1">
    <location>
        <begin position="115"/>
        <end position="180"/>
    </location>
</feature>
<evidence type="ECO:0000313" key="2">
    <source>
        <dbReference type="EMBL" id="GGY81155.1"/>
    </source>
</evidence>
<reference evidence="3" key="1">
    <citation type="journal article" date="2019" name="Int. J. Syst. Evol. Microbiol.">
        <title>The Global Catalogue of Microorganisms (GCM) 10K type strain sequencing project: providing services to taxonomists for standard genome sequencing and annotation.</title>
        <authorList>
            <consortium name="The Broad Institute Genomics Platform"/>
            <consortium name="The Broad Institute Genome Sequencing Center for Infectious Disease"/>
            <person name="Wu L."/>
            <person name="Ma J."/>
        </authorList>
    </citation>
    <scope>NUCLEOTIDE SEQUENCE [LARGE SCALE GENOMIC DNA]</scope>
    <source>
        <strain evidence="3">KCTC 22280</strain>
    </source>
</reference>
<accession>A0ABQ3B5Y2</accession>
<feature type="domain" description="DUF5666" evidence="1">
    <location>
        <begin position="269"/>
        <end position="334"/>
    </location>
</feature>
<proteinExistence type="predicted"/>
<name>A0ABQ3B5Y2_9GAMM</name>
<organism evidence="2 3">
    <name type="scientific">Marinobacter zhanjiangensis</name>
    <dbReference type="NCBI Taxonomy" id="578215"/>
    <lineage>
        <taxon>Bacteria</taxon>
        <taxon>Pseudomonadati</taxon>
        <taxon>Pseudomonadota</taxon>
        <taxon>Gammaproteobacteria</taxon>
        <taxon>Pseudomonadales</taxon>
        <taxon>Marinobacteraceae</taxon>
        <taxon>Marinobacter</taxon>
    </lineage>
</organism>
<evidence type="ECO:0000313" key="3">
    <source>
        <dbReference type="Proteomes" id="UP000601597"/>
    </source>
</evidence>
<sequence length="488" mass="52377">MTGRFLSGVSAISVLLLTMLLASCGGGGGSSVADGGIRGTGSSVGPVSGFSSVIVNGILFKTRNLGVDGFQGEVGIPEPTKEYLKKGMILQIRGEWRDDGEGEAESIRYDDTLRGPVTAVPEPWDGVTGQGRIEVMGFEVTLDRLTQTTLDDLRSIGVDDNRLRVSGWLQEDGSFRASYVGVADAGNSEEIEGYLRVTGDEPNQRYFVGDLEIDILSGAACDELQLSDGTSVDVEGEYFSGAAFTVSRICNGPASFLDASLDEDVQVAGVVTSEFTGDRNDGRFTLNGIPVTTNDDTDFDDIEPADISGGVLLQVEGRYINDNDVLTLRAEEIEYRDADAEVEGAPEMSLNDILRVGGVEIRLTAFTIREDDDDEDDRCPANLGDAANLEVAGIQRSADGGYLEALEVECDNEAEDAGFELEGRITALNPQQRTQSLTALGVTILVNESTVFDDIDFDSLSKGDKVEVEYVRLLNGDFLATDIEREDD</sequence>